<feature type="transmembrane region" description="Helical" evidence="13">
    <location>
        <begin position="166"/>
        <end position="189"/>
    </location>
</feature>
<keyword evidence="6" id="KW-0274">FAD</keyword>
<dbReference type="PANTHER" id="PTHR32361:SF9">
    <property type="entry name" value="FERRIC REDUCTASE TRANSMEMBRANE COMPONENT 3-RELATED"/>
    <property type="match status" value="1"/>
</dbReference>
<dbReference type="InterPro" id="IPR013130">
    <property type="entry name" value="Fe3_Rdtase_TM_dom"/>
</dbReference>
<organism evidence="16 17">
    <name type="scientific">Candidozyma pseudohaemuli</name>
    <dbReference type="NCBI Taxonomy" id="418784"/>
    <lineage>
        <taxon>Eukaryota</taxon>
        <taxon>Fungi</taxon>
        <taxon>Dikarya</taxon>
        <taxon>Ascomycota</taxon>
        <taxon>Saccharomycotina</taxon>
        <taxon>Pichiomycetes</taxon>
        <taxon>Metschnikowiaceae</taxon>
        <taxon>Candidozyma</taxon>
    </lineage>
</organism>
<evidence type="ECO:0000256" key="12">
    <source>
        <dbReference type="ARBA" id="ARBA00023180"/>
    </source>
</evidence>
<feature type="transmembrane region" description="Helical" evidence="13">
    <location>
        <begin position="315"/>
        <end position="336"/>
    </location>
</feature>
<proteinExistence type="inferred from homology"/>
<keyword evidence="7" id="KW-0249">Electron transport</keyword>
<dbReference type="GO" id="GO:0006826">
    <property type="term" value="P:iron ion transport"/>
    <property type="evidence" value="ECO:0007669"/>
    <property type="project" value="TreeGrafter"/>
</dbReference>
<dbReference type="Pfam" id="PF08030">
    <property type="entry name" value="NAD_binding_6"/>
    <property type="match status" value="1"/>
</dbReference>
<evidence type="ECO:0000313" key="17">
    <source>
        <dbReference type="Proteomes" id="UP000241107"/>
    </source>
</evidence>
<feature type="transmembrane region" description="Helical" evidence="13">
    <location>
        <begin position="348"/>
        <end position="371"/>
    </location>
</feature>
<keyword evidence="8 13" id="KW-1133">Transmembrane helix</keyword>
<comment type="subcellular location">
    <subcellularLocation>
        <location evidence="1">Membrane</location>
        <topology evidence="1">Multi-pass membrane protein</topology>
    </subcellularLocation>
</comment>
<dbReference type="GO" id="GO:0006879">
    <property type="term" value="P:intracellular iron ion homeostasis"/>
    <property type="evidence" value="ECO:0007669"/>
    <property type="project" value="TreeGrafter"/>
</dbReference>
<dbReference type="AlphaFoldDB" id="A0A2P7YMP4"/>
<dbReference type="InterPro" id="IPR013121">
    <property type="entry name" value="Fe_red_NAD-bd_6"/>
</dbReference>
<dbReference type="PROSITE" id="PS51384">
    <property type="entry name" value="FAD_FR"/>
    <property type="match status" value="1"/>
</dbReference>
<feature type="chain" id="PRO_5015145310" description="FAD-binding FR-type domain-containing protein" evidence="14">
    <location>
        <begin position="18"/>
        <end position="719"/>
    </location>
</feature>
<keyword evidence="4" id="KW-0285">Flavoprotein</keyword>
<evidence type="ECO:0000256" key="13">
    <source>
        <dbReference type="SAM" id="Phobius"/>
    </source>
</evidence>
<evidence type="ECO:0000256" key="6">
    <source>
        <dbReference type="ARBA" id="ARBA00022827"/>
    </source>
</evidence>
<comment type="caution">
    <text evidence="16">The sequence shown here is derived from an EMBL/GenBank/DDBJ whole genome shotgun (WGS) entry which is preliminary data.</text>
</comment>
<feature type="transmembrane region" description="Helical" evidence="13">
    <location>
        <begin position="236"/>
        <end position="257"/>
    </location>
</feature>
<gene>
    <name evidence="16" type="ORF">C7M61_003636</name>
</gene>
<comment type="similarity">
    <text evidence="2">Belongs to the ferric reductase (FRE) family.</text>
</comment>
<dbReference type="InterPro" id="IPR039261">
    <property type="entry name" value="FNR_nucleotide-bd"/>
</dbReference>
<keyword evidence="14" id="KW-0732">Signal</keyword>
<dbReference type="CDD" id="cd06186">
    <property type="entry name" value="NOX_Duox_like_FAD_NADP"/>
    <property type="match status" value="1"/>
</dbReference>
<reference evidence="16 17" key="1">
    <citation type="submission" date="2018-03" db="EMBL/GenBank/DDBJ databases">
        <title>Candida pseudohaemulonii genome assembly and annotation.</title>
        <authorList>
            <person name="Munoz J.F."/>
            <person name="Gade L.G."/>
            <person name="Chow N.A."/>
            <person name="Litvintseva A.P."/>
            <person name="Loparev V.N."/>
            <person name="Cuomo C.A."/>
        </authorList>
    </citation>
    <scope>NUCLEOTIDE SEQUENCE [LARGE SCALE GENOMIC DNA]</scope>
    <source>
        <strain evidence="16 17">B12108</strain>
    </source>
</reference>
<dbReference type="Pfam" id="PF08022">
    <property type="entry name" value="FAD_binding_8"/>
    <property type="match status" value="1"/>
</dbReference>
<evidence type="ECO:0000259" key="15">
    <source>
        <dbReference type="PROSITE" id="PS51384"/>
    </source>
</evidence>
<dbReference type="SFLD" id="SFLDG01168">
    <property type="entry name" value="Ferric_reductase_subgroup_(FRE"/>
    <property type="match status" value="1"/>
</dbReference>
<evidence type="ECO:0000256" key="9">
    <source>
        <dbReference type="ARBA" id="ARBA00023002"/>
    </source>
</evidence>
<dbReference type="InterPro" id="IPR013112">
    <property type="entry name" value="FAD-bd_8"/>
</dbReference>
<dbReference type="Gene3D" id="3.40.50.80">
    <property type="entry name" value="Nucleotide-binding domain of ferredoxin-NADP reductase (FNR) module"/>
    <property type="match status" value="1"/>
</dbReference>
<name>A0A2P7YMP4_9ASCO</name>
<dbReference type="EMBL" id="PYFQ01000009">
    <property type="protein sequence ID" value="PSK37209.1"/>
    <property type="molecule type" value="Genomic_DNA"/>
</dbReference>
<dbReference type="GO" id="GO:0000293">
    <property type="term" value="F:ferric-chelate reductase activity"/>
    <property type="evidence" value="ECO:0007669"/>
    <property type="project" value="UniProtKB-ARBA"/>
</dbReference>
<dbReference type="GeneID" id="36567024"/>
<evidence type="ECO:0000256" key="11">
    <source>
        <dbReference type="ARBA" id="ARBA00023136"/>
    </source>
</evidence>
<keyword evidence="9" id="KW-0560">Oxidoreductase</keyword>
<dbReference type="PANTHER" id="PTHR32361">
    <property type="entry name" value="FERRIC/CUPRIC REDUCTASE TRANSMEMBRANE COMPONENT"/>
    <property type="match status" value="1"/>
</dbReference>
<keyword evidence="5 13" id="KW-0812">Transmembrane</keyword>
<dbReference type="InterPro" id="IPR017927">
    <property type="entry name" value="FAD-bd_FR_type"/>
</dbReference>
<protein>
    <recommendedName>
        <fullName evidence="15">FAD-binding FR-type domain-containing protein</fullName>
    </recommendedName>
</protein>
<accession>A0A2P7YMP4</accession>
<feature type="domain" description="FAD-binding FR-type" evidence="15">
    <location>
        <begin position="425"/>
        <end position="531"/>
    </location>
</feature>
<dbReference type="InterPro" id="IPR051410">
    <property type="entry name" value="Ferric/Cupric_Reductase"/>
</dbReference>
<evidence type="ECO:0000256" key="1">
    <source>
        <dbReference type="ARBA" id="ARBA00004141"/>
    </source>
</evidence>
<evidence type="ECO:0000256" key="2">
    <source>
        <dbReference type="ARBA" id="ARBA00006278"/>
    </source>
</evidence>
<dbReference type="GO" id="GO:0005886">
    <property type="term" value="C:plasma membrane"/>
    <property type="evidence" value="ECO:0007669"/>
    <property type="project" value="TreeGrafter"/>
</dbReference>
<dbReference type="SFLD" id="SFLDS00052">
    <property type="entry name" value="Ferric_Reductase_Domain"/>
    <property type="match status" value="1"/>
</dbReference>
<evidence type="ECO:0000256" key="5">
    <source>
        <dbReference type="ARBA" id="ARBA00022692"/>
    </source>
</evidence>
<dbReference type="Pfam" id="PF01794">
    <property type="entry name" value="Ferric_reduct"/>
    <property type="match status" value="1"/>
</dbReference>
<dbReference type="STRING" id="418784.A0A2P7YMP4"/>
<feature type="signal peptide" evidence="14">
    <location>
        <begin position="1"/>
        <end position="17"/>
    </location>
</feature>
<evidence type="ECO:0000256" key="4">
    <source>
        <dbReference type="ARBA" id="ARBA00022630"/>
    </source>
</evidence>
<dbReference type="SUPFAM" id="SSF52343">
    <property type="entry name" value="Ferredoxin reductase-like, C-terminal NADP-linked domain"/>
    <property type="match status" value="1"/>
</dbReference>
<dbReference type="RefSeq" id="XP_024713060.1">
    <property type="nucleotide sequence ID" value="XM_024858973.1"/>
</dbReference>
<sequence length="719" mass="82274">MLSRYIFLCFLVASATAAGHSSIYEFYGKDAYQYHGCTGFLQLAATFCTGKVGKHDTSCFCKNDNAVASVVGCMDDIGKLNKGAMKYVIRSCNEYNIPLTFDDLEKYNKMYQEKAKFPSEIEGFNKTKPVDVPIKANVSLATSYYESYYIFLGNFDRAMYYGAGALGYWALVFLMAIVANWAVVIFPSLRTTFNGRLSKFWRKHITLPALVRKKKNDHQKNLGLFNCLVPSRMESLIVFGFFWLVFGSCFGQIRVVPNDPIFPQSSIAIMRVVADRTGIMGTVLLPLLFLIGGRNNFLQWLTRWKFSTFIMYHRWVARIIVLLVFIHSVLYSAIYVKQGRYARSMKKLYIQYGILATSCGGLICFQGLLLLRRKAYEVFLVVHILLAVGWVIGAWHHLEKFGYLPIIYATIAVWAFDRFIRVARMLWFGFPKAQVTLVEDETLRVVVPKPKHWKSVPGGHAWLYFCRSWYFWQSHPFTFLESTTDESSIVFLCKVKKGLTEKIGKKLALVPGKTFSCRVSVEGSYGESCPVSKHSSAVFLAGGNGIPGIYSEIYDLAKRSVNNTKQMLKLVWIIREPKSFAWMFEEMEALRHTKIQTTIYITRPDLSNNEDLLSMLSRRLETSSSSEELDKKLEKEEYIYETDSLVLRLREQFPHINFETGRPSISNIVQSEIDECSNSAAFISCGHPAMVDDLRKSVVEKIDSTNKRIDFYEQLQVWA</sequence>
<evidence type="ECO:0000256" key="10">
    <source>
        <dbReference type="ARBA" id="ARBA00023065"/>
    </source>
</evidence>
<dbReference type="OrthoDB" id="167398at2759"/>
<feature type="transmembrane region" description="Helical" evidence="13">
    <location>
        <begin position="277"/>
        <end position="294"/>
    </location>
</feature>
<keyword evidence="17" id="KW-1185">Reference proteome</keyword>
<dbReference type="Proteomes" id="UP000241107">
    <property type="component" value="Unassembled WGS sequence"/>
</dbReference>
<keyword evidence="12" id="KW-0325">Glycoprotein</keyword>
<feature type="transmembrane region" description="Helical" evidence="13">
    <location>
        <begin position="378"/>
        <end position="395"/>
    </location>
</feature>
<evidence type="ECO:0000313" key="16">
    <source>
        <dbReference type="EMBL" id="PSK37209.1"/>
    </source>
</evidence>
<evidence type="ECO:0000256" key="3">
    <source>
        <dbReference type="ARBA" id="ARBA00022448"/>
    </source>
</evidence>
<evidence type="ECO:0000256" key="7">
    <source>
        <dbReference type="ARBA" id="ARBA00022982"/>
    </source>
</evidence>
<keyword evidence="11 13" id="KW-0472">Membrane</keyword>
<keyword evidence="3" id="KW-0813">Transport</keyword>
<dbReference type="VEuPathDB" id="FungiDB:C7M61_003636"/>
<evidence type="ECO:0000256" key="8">
    <source>
        <dbReference type="ARBA" id="ARBA00022989"/>
    </source>
</evidence>
<dbReference type="GO" id="GO:0015677">
    <property type="term" value="P:copper ion import"/>
    <property type="evidence" value="ECO:0007669"/>
    <property type="project" value="TreeGrafter"/>
</dbReference>
<keyword evidence="10" id="KW-0406">Ion transport</keyword>
<evidence type="ECO:0000256" key="14">
    <source>
        <dbReference type="SAM" id="SignalP"/>
    </source>
</evidence>